<dbReference type="EMBL" id="CAJNOB010000067">
    <property type="protein sequence ID" value="CAF0704516.1"/>
    <property type="molecule type" value="Genomic_DNA"/>
</dbReference>
<dbReference type="Pfam" id="PF05343">
    <property type="entry name" value="Peptidase_M42"/>
    <property type="match status" value="1"/>
</dbReference>
<dbReference type="Proteomes" id="UP000663859">
    <property type="component" value="Unassembled WGS sequence"/>
</dbReference>
<evidence type="ECO:0000313" key="5">
    <source>
        <dbReference type="Proteomes" id="UP000663859"/>
    </source>
</evidence>
<comment type="caution">
    <text evidence="4">The sequence shown here is derived from an EMBL/GenBank/DDBJ whole genome shotgun (WGS) entry which is preliminary data.</text>
</comment>
<reference evidence="4" key="1">
    <citation type="submission" date="2021-02" db="EMBL/GenBank/DDBJ databases">
        <authorList>
            <person name="Cremers G."/>
            <person name="Picone N."/>
        </authorList>
    </citation>
    <scope>NUCLEOTIDE SEQUENCE</scope>
    <source>
        <strain evidence="4">PQ17</strain>
    </source>
</reference>
<evidence type="ECO:0000256" key="2">
    <source>
        <dbReference type="ARBA" id="ARBA00022801"/>
    </source>
</evidence>
<dbReference type="PANTHER" id="PTHR32481:SF0">
    <property type="entry name" value="AMINOPEPTIDASE YPDE-RELATED"/>
    <property type="match status" value="1"/>
</dbReference>
<protein>
    <submittedName>
        <fullName evidence="4">Uncharacterized protein</fullName>
    </submittedName>
</protein>
<keyword evidence="1" id="KW-0479">Metal-binding</keyword>
<sequence length="372" mass="40886">MASAERPASMDSTRDGGEPFPPGLREVVSVFLALPTAPLWEGAIKRATFELLEGVSALQIRDDGFGNLWIVYGGTGLGAAQRHRVVLVAHMDHPGLQAAGGKEPLAYVLGGVSRELLLGSPVLWYDKHYQPVGQGRIVGIVGDSSRGVCVELDRIPKGGVLGMWDLGRPRWGSQRFSATACDDLVGVATLLWLAKEVAQKRANVGLTVILTRAEEIGLRGARWIANGRFPKDEKVPIVSLEASQARGWAQLGEGFVVRVGDRRTIFEPQVTDWILACCERAKQVLPWLRYQRRLLGGGTCEATAFAEKGYLAGGLALPLEHYHNESTKGKLARESVSLSDWTSLAHFLTWWTFEGSHLSWERWTQRKRVEGQ</sequence>
<evidence type="ECO:0000256" key="3">
    <source>
        <dbReference type="SAM" id="MobiDB-lite"/>
    </source>
</evidence>
<evidence type="ECO:0000256" key="1">
    <source>
        <dbReference type="ARBA" id="ARBA00022723"/>
    </source>
</evidence>
<feature type="region of interest" description="Disordered" evidence="3">
    <location>
        <begin position="1"/>
        <end position="20"/>
    </location>
</feature>
<dbReference type="GO" id="GO:0016787">
    <property type="term" value="F:hydrolase activity"/>
    <property type="evidence" value="ECO:0007669"/>
    <property type="project" value="UniProtKB-KW"/>
</dbReference>
<name>A0A8J2FUS6_9BACT</name>
<dbReference type="GO" id="GO:0046872">
    <property type="term" value="F:metal ion binding"/>
    <property type="evidence" value="ECO:0007669"/>
    <property type="project" value="UniProtKB-KW"/>
</dbReference>
<keyword evidence="2" id="KW-0378">Hydrolase</keyword>
<gene>
    <name evidence="4" type="ORF">MPNT_70055</name>
</gene>
<organism evidence="4 5">
    <name type="scientific">Candidatus Methylacidithermus pantelleriae</name>
    <dbReference type="NCBI Taxonomy" id="2744239"/>
    <lineage>
        <taxon>Bacteria</taxon>
        <taxon>Pseudomonadati</taxon>
        <taxon>Verrucomicrobiota</taxon>
        <taxon>Methylacidiphilae</taxon>
        <taxon>Methylacidiphilales</taxon>
        <taxon>Methylacidiphilaceae</taxon>
        <taxon>Candidatus Methylacidithermus</taxon>
    </lineage>
</organism>
<accession>A0A8J2FUS6</accession>
<dbReference type="InterPro" id="IPR008007">
    <property type="entry name" value="Peptidase_M42"/>
</dbReference>
<dbReference type="PANTHER" id="PTHR32481">
    <property type="entry name" value="AMINOPEPTIDASE"/>
    <property type="match status" value="1"/>
</dbReference>
<dbReference type="AlphaFoldDB" id="A0A8J2FUS6"/>
<dbReference type="Gene3D" id="3.40.630.10">
    <property type="entry name" value="Zn peptidases"/>
    <property type="match status" value="1"/>
</dbReference>
<dbReference type="InterPro" id="IPR051464">
    <property type="entry name" value="Peptidase_M42_aminopept"/>
</dbReference>
<keyword evidence="5" id="KW-1185">Reference proteome</keyword>
<proteinExistence type="predicted"/>
<dbReference type="SUPFAM" id="SSF53187">
    <property type="entry name" value="Zn-dependent exopeptidases"/>
    <property type="match status" value="1"/>
</dbReference>
<evidence type="ECO:0000313" key="4">
    <source>
        <dbReference type="EMBL" id="CAF0704516.1"/>
    </source>
</evidence>